<organism evidence="1 2">
    <name type="scientific">Ferruginibacter yonginensis</name>
    <dbReference type="NCBI Taxonomy" id="1310416"/>
    <lineage>
        <taxon>Bacteria</taxon>
        <taxon>Pseudomonadati</taxon>
        <taxon>Bacteroidota</taxon>
        <taxon>Chitinophagia</taxon>
        <taxon>Chitinophagales</taxon>
        <taxon>Chitinophagaceae</taxon>
        <taxon>Ferruginibacter</taxon>
    </lineage>
</organism>
<gene>
    <name evidence="1" type="ORF">ACFOWM_05580</name>
</gene>
<dbReference type="Proteomes" id="UP001595907">
    <property type="component" value="Unassembled WGS sequence"/>
</dbReference>
<reference evidence="2" key="1">
    <citation type="journal article" date="2019" name="Int. J. Syst. Evol. Microbiol.">
        <title>The Global Catalogue of Microorganisms (GCM) 10K type strain sequencing project: providing services to taxonomists for standard genome sequencing and annotation.</title>
        <authorList>
            <consortium name="The Broad Institute Genomics Platform"/>
            <consortium name="The Broad Institute Genome Sequencing Center for Infectious Disease"/>
            <person name="Wu L."/>
            <person name="Ma J."/>
        </authorList>
    </citation>
    <scope>NUCLEOTIDE SEQUENCE [LARGE SCALE GENOMIC DNA]</scope>
    <source>
        <strain evidence="2">CECT 8289</strain>
    </source>
</reference>
<dbReference type="EMBL" id="JBHSCZ010000001">
    <property type="protein sequence ID" value="MFC4262336.1"/>
    <property type="molecule type" value="Genomic_DNA"/>
</dbReference>
<name>A0ABV8QQ73_9BACT</name>
<dbReference type="RefSeq" id="WP_379707693.1">
    <property type="nucleotide sequence ID" value="NZ_JBHSCZ010000001.1"/>
</dbReference>
<evidence type="ECO:0000313" key="1">
    <source>
        <dbReference type="EMBL" id="MFC4262336.1"/>
    </source>
</evidence>
<sequence>MAKQKGIIKVQGTIGDITFSKSRFGYIIKEKTTLDKNRFNADPAFTRTRENASEFGKACKASKLLRTALFALLKNAKDSDLHTRLVTLLMKVIKADATSTRGFRNVMDGETEMLQGLEFNNNAQLTNTLYTAYTPTINRATGLLEIEIPSFIPADAIIAPAGATHYKMVAAGAEVNFEAGNFVSTTSNSTILPIDTLASAPLLLSNQVTANSTSPLFLIMGIQFFQQVNDTFYELRNGAFNALSIVSVSGI</sequence>
<evidence type="ECO:0000313" key="2">
    <source>
        <dbReference type="Proteomes" id="UP001595907"/>
    </source>
</evidence>
<protein>
    <submittedName>
        <fullName evidence="1">Uncharacterized protein</fullName>
    </submittedName>
</protein>
<keyword evidence="2" id="KW-1185">Reference proteome</keyword>
<accession>A0ABV8QQ73</accession>
<proteinExistence type="predicted"/>
<comment type="caution">
    <text evidence="1">The sequence shown here is derived from an EMBL/GenBank/DDBJ whole genome shotgun (WGS) entry which is preliminary data.</text>
</comment>